<reference evidence="2" key="1">
    <citation type="submission" date="2022-07" db="EMBL/GenBank/DDBJ databases">
        <title>Phylogenomic reconstructions and comparative analyses of Kickxellomycotina fungi.</title>
        <authorList>
            <person name="Reynolds N.K."/>
            <person name="Stajich J.E."/>
            <person name="Barry K."/>
            <person name="Grigoriev I.V."/>
            <person name="Crous P."/>
            <person name="Smith M.E."/>
        </authorList>
    </citation>
    <scope>NUCLEOTIDE SEQUENCE</scope>
    <source>
        <strain evidence="2">RSA 567</strain>
    </source>
</reference>
<evidence type="ECO:0000256" key="1">
    <source>
        <dbReference type="SAM" id="MobiDB-lite"/>
    </source>
</evidence>
<dbReference type="GO" id="GO:0006890">
    <property type="term" value="P:retrograde vesicle-mediated transport, Golgi to endoplasmic reticulum"/>
    <property type="evidence" value="ECO:0007669"/>
    <property type="project" value="InterPro"/>
</dbReference>
<feature type="region of interest" description="Disordered" evidence="1">
    <location>
        <begin position="83"/>
        <end position="108"/>
    </location>
</feature>
<dbReference type="Pfam" id="PF04437">
    <property type="entry name" value="RINT1_TIP1"/>
    <property type="match status" value="1"/>
</dbReference>
<protein>
    <submittedName>
        <fullName evidence="2">Uncharacterized protein</fullName>
    </submittedName>
</protein>
<evidence type="ECO:0000313" key="3">
    <source>
        <dbReference type="Proteomes" id="UP001151582"/>
    </source>
</evidence>
<gene>
    <name evidence="2" type="ORF">H4R34_002058</name>
</gene>
<accession>A0A9W8B3G4</accession>
<dbReference type="AlphaFoldDB" id="A0A9W8B3G4"/>
<evidence type="ECO:0000313" key="2">
    <source>
        <dbReference type="EMBL" id="KAJ1981464.1"/>
    </source>
</evidence>
<feature type="compositionally biased region" description="Polar residues" evidence="1">
    <location>
        <begin position="83"/>
        <end position="98"/>
    </location>
</feature>
<dbReference type="GO" id="GO:0070939">
    <property type="term" value="C:Dsl1/NZR complex"/>
    <property type="evidence" value="ECO:0007669"/>
    <property type="project" value="InterPro"/>
</dbReference>
<dbReference type="EMBL" id="JANBQB010000124">
    <property type="protein sequence ID" value="KAJ1981464.1"/>
    <property type="molecule type" value="Genomic_DNA"/>
</dbReference>
<dbReference type="OrthoDB" id="2189254at2759"/>
<dbReference type="GO" id="GO:0006888">
    <property type="term" value="P:endoplasmic reticulum to Golgi vesicle-mediated transport"/>
    <property type="evidence" value="ECO:0007669"/>
    <property type="project" value="InterPro"/>
</dbReference>
<dbReference type="PANTHER" id="PTHR13520">
    <property type="entry name" value="RAD50-INTERACTING PROTEIN 1 RINT-1"/>
    <property type="match status" value="1"/>
</dbReference>
<dbReference type="Proteomes" id="UP001151582">
    <property type="component" value="Unassembled WGS sequence"/>
</dbReference>
<organism evidence="2 3">
    <name type="scientific">Dimargaris verticillata</name>
    <dbReference type="NCBI Taxonomy" id="2761393"/>
    <lineage>
        <taxon>Eukaryota</taxon>
        <taxon>Fungi</taxon>
        <taxon>Fungi incertae sedis</taxon>
        <taxon>Zoopagomycota</taxon>
        <taxon>Kickxellomycotina</taxon>
        <taxon>Dimargaritomycetes</taxon>
        <taxon>Dimargaritales</taxon>
        <taxon>Dimargaritaceae</taxon>
        <taxon>Dimargaris</taxon>
    </lineage>
</organism>
<dbReference type="InterPro" id="IPR007528">
    <property type="entry name" value="RINT1_Tip20"/>
</dbReference>
<comment type="caution">
    <text evidence="2">The sequence shown here is derived from an EMBL/GenBank/DDBJ whole genome shotgun (WGS) entry which is preliminary data.</text>
</comment>
<sequence length="161" mass="18363">MLPNTVFRTVYRHFAQTVDEFLYYQVILAHAFSAAGGVQLAWDMTQGLWPLASPWLTKPANLYRRTKEALVVLVLPSKLPETANEQDSDAVQTDSSTNQDRHTQHQVPPRYGFHDLCQTLFDSAKSRASKQHILDTLGIDFLELEDVQEVLRCRVDFALDD</sequence>
<keyword evidence="3" id="KW-1185">Reference proteome</keyword>
<dbReference type="GO" id="GO:0060628">
    <property type="term" value="P:regulation of ER to Golgi vesicle-mediated transport"/>
    <property type="evidence" value="ECO:0007669"/>
    <property type="project" value="TreeGrafter"/>
</dbReference>
<proteinExistence type="predicted"/>
<dbReference type="PANTHER" id="PTHR13520:SF0">
    <property type="entry name" value="RAD50-INTERACTING PROTEIN 1"/>
    <property type="match status" value="1"/>
</dbReference>
<name>A0A9W8B3G4_9FUNG</name>